<reference evidence="3" key="3">
    <citation type="submission" date="2023-06" db="EMBL/GenBank/DDBJ databases">
        <authorList>
            <person name="Zeman M."/>
            <person name="Kubasova T."/>
            <person name="Jahodarova E."/>
            <person name="Nykrynova M."/>
            <person name="Rychlik I."/>
        </authorList>
    </citation>
    <scope>NUCLEOTIDE SEQUENCE</scope>
    <source>
        <strain evidence="3">15_COKtk</strain>
    </source>
</reference>
<feature type="transmembrane region" description="Helical" evidence="1">
    <location>
        <begin position="57"/>
        <end position="77"/>
    </location>
</feature>
<reference evidence="2" key="1">
    <citation type="journal article" date="2021" name="PeerJ">
        <title>Extensive microbial diversity within the chicken gut microbiome revealed by metagenomics and culture.</title>
        <authorList>
            <person name="Gilroy R."/>
            <person name="Ravi A."/>
            <person name="Getino M."/>
            <person name="Pursley I."/>
            <person name="Horton D.L."/>
            <person name="Alikhan N.F."/>
            <person name="Baker D."/>
            <person name="Gharbi K."/>
            <person name="Hall N."/>
            <person name="Watson M."/>
            <person name="Adriaenssens E.M."/>
            <person name="Foster-Nyarko E."/>
            <person name="Jarju S."/>
            <person name="Secka A."/>
            <person name="Antonio M."/>
            <person name="Oren A."/>
            <person name="Chaudhuri R.R."/>
            <person name="La Ragione R."/>
            <person name="Hildebrand F."/>
            <person name="Pallen M.J."/>
        </authorList>
    </citation>
    <scope>NUCLEOTIDE SEQUENCE</scope>
    <source>
        <strain evidence="2">ChiGjej2B2-7701</strain>
    </source>
</reference>
<dbReference type="Pfam" id="PF04020">
    <property type="entry name" value="Phage_holin_4_2"/>
    <property type="match status" value="1"/>
</dbReference>
<protein>
    <submittedName>
        <fullName evidence="2">Phage holin family protein</fullName>
    </submittedName>
</protein>
<comment type="caution">
    <text evidence="2">The sequence shown here is derived from an EMBL/GenBank/DDBJ whole genome shotgun (WGS) entry which is preliminary data.</text>
</comment>
<dbReference type="InterPro" id="IPR007165">
    <property type="entry name" value="Phage_holin_4_2"/>
</dbReference>
<accession>A0A921LS96</accession>
<sequence>MRFVLNWLLTSIAISIAAFIVPGIEPFGMVEPWMSFAFTGLFLGFVNALIKPFVTIISLPVTILTLGIFQLVVNSLMLELASWLSVNLLGAGISITGFGAAFFGAIVVSIMCALLGVATKDAQ</sequence>
<dbReference type="RefSeq" id="WP_066833914.1">
    <property type="nucleotide sequence ID" value="NZ_CABKVW010000012.1"/>
</dbReference>
<keyword evidence="1" id="KW-0812">Transmembrane</keyword>
<evidence type="ECO:0000256" key="1">
    <source>
        <dbReference type="SAM" id="Phobius"/>
    </source>
</evidence>
<reference evidence="2" key="2">
    <citation type="submission" date="2021-09" db="EMBL/GenBank/DDBJ databases">
        <authorList>
            <person name="Gilroy R."/>
        </authorList>
    </citation>
    <scope>NUCLEOTIDE SEQUENCE</scope>
    <source>
        <strain evidence="2">ChiGjej2B2-7701</strain>
    </source>
</reference>
<name>A0A921LS96_9ACTN</name>
<dbReference type="EMBL" id="JAUEIR010000007">
    <property type="protein sequence ID" value="MDN0069781.1"/>
    <property type="molecule type" value="Genomic_DNA"/>
</dbReference>
<evidence type="ECO:0000313" key="3">
    <source>
        <dbReference type="EMBL" id="MDN0069781.1"/>
    </source>
</evidence>
<dbReference type="PANTHER" id="PTHR37309:SF1">
    <property type="entry name" value="SLR0284 PROTEIN"/>
    <property type="match status" value="1"/>
</dbReference>
<organism evidence="2 4">
    <name type="scientific">Collinsella ihumii</name>
    <dbReference type="NCBI Taxonomy" id="1720204"/>
    <lineage>
        <taxon>Bacteria</taxon>
        <taxon>Bacillati</taxon>
        <taxon>Actinomycetota</taxon>
        <taxon>Coriobacteriia</taxon>
        <taxon>Coriobacteriales</taxon>
        <taxon>Coriobacteriaceae</taxon>
        <taxon>Collinsella</taxon>
    </lineage>
</organism>
<feature type="transmembrane region" description="Helical" evidence="1">
    <location>
        <begin position="89"/>
        <end position="117"/>
    </location>
</feature>
<dbReference type="Proteomes" id="UP001168505">
    <property type="component" value="Unassembled WGS sequence"/>
</dbReference>
<evidence type="ECO:0000313" key="2">
    <source>
        <dbReference type="EMBL" id="HJG31764.1"/>
    </source>
</evidence>
<reference evidence="3" key="4">
    <citation type="submission" date="2023-08" db="EMBL/GenBank/DDBJ databases">
        <title>Identification and characterization of horizontal gene transfer across gut microbiota members of farm animals based on homology search.</title>
        <authorList>
            <person name="Schwarzerova J."/>
            <person name="Nykrynova M."/>
            <person name="Jureckova K."/>
            <person name="Cejkova D."/>
            <person name="Rychlik I."/>
        </authorList>
    </citation>
    <scope>NUCLEOTIDE SEQUENCE</scope>
    <source>
        <strain evidence="3">15_COKtk</strain>
    </source>
</reference>
<dbReference type="EMBL" id="DYVF01000060">
    <property type="protein sequence ID" value="HJG31764.1"/>
    <property type="molecule type" value="Genomic_DNA"/>
</dbReference>
<gene>
    <name evidence="2" type="ORF">K8U80_10285</name>
    <name evidence="3" type="ORF">QVN40_08745</name>
</gene>
<dbReference type="Proteomes" id="UP000746751">
    <property type="component" value="Unassembled WGS sequence"/>
</dbReference>
<dbReference type="PANTHER" id="PTHR37309">
    <property type="entry name" value="SLR0284 PROTEIN"/>
    <property type="match status" value="1"/>
</dbReference>
<keyword evidence="1" id="KW-0472">Membrane</keyword>
<evidence type="ECO:0000313" key="4">
    <source>
        <dbReference type="Proteomes" id="UP000746751"/>
    </source>
</evidence>
<dbReference type="AlphaFoldDB" id="A0A921LS96"/>
<proteinExistence type="predicted"/>
<feature type="transmembrane region" description="Helical" evidence="1">
    <location>
        <begin position="33"/>
        <end position="50"/>
    </location>
</feature>
<keyword evidence="1" id="KW-1133">Transmembrane helix</keyword>